<dbReference type="SUPFAM" id="SSF46785">
    <property type="entry name" value="Winged helix' DNA-binding domain"/>
    <property type="match status" value="1"/>
</dbReference>
<evidence type="ECO:0000256" key="2">
    <source>
        <dbReference type="ARBA" id="ARBA00023125"/>
    </source>
</evidence>
<dbReference type="NCBIfam" id="NF033788">
    <property type="entry name" value="HTH_metalloreg"/>
    <property type="match status" value="1"/>
</dbReference>
<evidence type="ECO:0000259" key="4">
    <source>
        <dbReference type="PROSITE" id="PS50987"/>
    </source>
</evidence>
<dbReference type="InterPro" id="IPR001845">
    <property type="entry name" value="HTH_ArsR_DNA-bd_dom"/>
</dbReference>
<evidence type="ECO:0000256" key="1">
    <source>
        <dbReference type="ARBA" id="ARBA00023015"/>
    </source>
</evidence>
<dbReference type="SMART" id="SM00418">
    <property type="entry name" value="HTH_ARSR"/>
    <property type="match status" value="1"/>
</dbReference>
<dbReference type="PANTHER" id="PTHR33154">
    <property type="entry name" value="TRANSCRIPTIONAL REGULATOR, ARSR FAMILY"/>
    <property type="match status" value="1"/>
</dbReference>
<evidence type="ECO:0000256" key="3">
    <source>
        <dbReference type="ARBA" id="ARBA00023163"/>
    </source>
</evidence>
<dbReference type="Pfam" id="PF01022">
    <property type="entry name" value="HTH_5"/>
    <property type="match status" value="1"/>
</dbReference>
<gene>
    <name evidence="5" type="ORF">WDJ50_00780</name>
</gene>
<dbReference type="Gene3D" id="1.10.10.10">
    <property type="entry name" value="Winged helix-like DNA-binding domain superfamily/Winged helix DNA-binding domain"/>
    <property type="match status" value="1"/>
</dbReference>
<dbReference type="CDD" id="cd00090">
    <property type="entry name" value="HTH_ARSR"/>
    <property type="match status" value="1"/>
</dbReference>
<proteinExistence type="predicted"/>
<keyword evidence="3" id="KW-0804">Transcription</keyword>
<dbReference type="AlphaFoldDB" id="A0AAU6Q2B8"/>
<dbReference type="InterPro" id="IPR011991">
    <property type="entry name" value="ArsR-like_HTH"/>
</dbReference>
<evidence type="ECO:0000313" key="5">
    <source>
        <dbReference type="EMBL" id="WYF44681.1"/>
    </source>
</evidence>
<organism evidence="5">
    <name type="scientific">Deinococcus sp. VB142</name>
    <dbReference type="NCBI Taxonomy" id="3112952"/>
    <lineage>
        <taxon>Bacteria</taxon>
        <taxon>Thermotogati</taxon>
        <taxon>Deinococcota</taxon>
        <taxon>Deinococci</taxon>
        <taxon>Deinococcales</taxon>
        <taxon>Deinococcaceae</taxon>
        <taxon>Deinococcus</taxon>
    </lineage>
</organism>
<dbReference type="GO" id="GO:0003700">
    <property type="term" value="F:DNA-binding transcription factor activity"/>
    <property type="evidence" value="ECO:0007669"/>
    <property type="project" value="InterPro"/>
</dbReference>
<name>A0AAU6Q2B8_9DEIO</name>
<dbReference type="RefSeq" id="WP_339095860.1">
    <property type="nucleotide sequence ID" value="NZ_CP149782.1"/>
</dbReference>
<accession>A0AAU6Q2B8</accession>
<sequence length="115" mass="12312">MDFNLSAELFKALADPSRLKVLRLLAQPPVNDCAQAGSVCACDLETHLGLSQPTVSHHMKLLVRAGLVTATKRGKWTDYALNPDGFEQAREVLSALGQPDPNAAPCQTNTKGVSL</sequence>
<keyword evidence="2" id="KW-0238">DNA-binding</keyword>
<dbReference type="InterPro" id="IPR018334">
    <property type="entry name" value="ArsR_HTH"/>
</dbReference>
<protein>
    <submittedName>
        <fullName evidence="5">Metalloregulator ArsR/SmtB family transcription factor</fullName>
    </submittedName>
</protein>
<keyword evidence="1" id="KW-0805">Transcription regulation</keyword>
<dbReference type="InterPro" id="IPR036390">
    <property type="entry name" value="WH_DNA-bd_sf"/>
</dbReference>
<dbReference type="PANTHER" id="PTHR33154:SF18">
    <property type="entry name" value="ARSENICAL RESISTANCE OPERON REPRESSOR"/>
    <property type="match status" value="1"/>
</dbReference>
<dbReference type="PROSITE" id="PS00846">
    <property type="entry name" value="HTH_ARSR_1"/>
    <property type="match status" value="1"/>
</dbReference>
<dbReference type="EMBL" id="CP149782">
    <property type="protein sequence ID" value="WYF44681.1"/>
    <property type="molecule type" value="Genomic_DNA"/>
</dbReference>
<dbReference type="InterPro" id="IPR051081">
    <property type="entry name" value="HTH_MetalResp_TranReg"/>
</dbReference>
<dbReference type="PROSITE" id="PS50987">
    <property type="entry name" value="HTH_ARSR_2"/>
    <property type="match status" value="1"/>
</dbReference>
<dbReference type="GO" id="GO:0003677">
    <property type="term" value="F:DNA binding"/>
    <property type="evidence" value="ECO:0007669"/>
    <property type="project" value="UniProtKB-KW"/>
</dbReference>
<reference evidence="5" key="1">
    <citation type="submission" date="2024-03" db="EMBL/GenBank/DDBJ databases">
        <title>Deinococcus weizhi sp. nov., isolated from human skin.</title>
        <authorList>
            <person name="Wei Z."/>
            <person name="Tian F."/>
            <person name="Yang C."/>
            <person name="Xin L.T."/>
            <person name="Wen Z.J."/>
            <person name="Lan K.C."/>
            <person name="Yu L."/>
            <person name="Zhe W."/>
            <person name="Dan F.D."/>
            <person name="Jun W."/>
            <person name="Rui Z."/>
            <person name="Yong X.J."/>
            <person name="Ting Y."/>
            <person name="Wei X."/>
            <person name="Xu Z.G."/>
            <person name="Xin Z."/>
            <person name="Dong F.G."/>
            <person name="Ni X.M."/>
            <person name="Zheng M.G."/>
            <person name="Chun Y."/>
            <person name="Qian W.X."/>
        </authorList>
    </citation>
    <scope>NUCLEOTIDE SEQUENCE</scope>
    <source>
        <strain evidence="5">VB142</strain>
    </source>
</reference>
<dbReference type="InterPro" id="IPR036388">
    <property type="entry name" value="WH-like_DNA-bd_sf"/>
</dbReference>
<feature type="domain" description="HTH arsR-type" evidence="4">
    <location>
        <begin position="1"/>
        <end position="104"/>
    </location>
</feature>